<keyword evidence="2" id="KW-1185">Reference proteome</keyword>
<proteinExistence type="predicted"/>
<reference evidence="1 2" key="1">
    <citation type="journal article" date="2022" name="Hortic Res">
        <title>A haplotype resolved chromosomal level avocado genome allows analysis of novel avocado genes.</title>
        <authorList>
            <person name="Nath O."/>
            <person name="Fletcher S.J."/>
            <person name="Hayward A."/>
            <person name="Shaw L.M."/>
            <person name="Masouleh A.K."/>
            <person name="Furtado A."/>
            <person name="Henry R.J."/>
            <person name="Mitter N."/>
        </authorList>
    </citation>
    <scope>NUCLEOTIDE SEQUENCE [LARGE SCALE GENOMIC DNA]</scope>
    <source>
        <strain evidence="2">cv. Hass</strain>
    </source>
</reference>
<dbReference type="EMBL" id="CM056814">
    <property type="protein sequence ID" value="KAJ8628030.1"/>
    <property type="molecule type" value="Genomic_DNA"/>
</dbReference>
<evidence type="ECO:0000313" key="1">
    <source>
        <dbReference type="EMBL" id="KAJ8628030.1"/>
    </source>
</evidence>
<evidence type="ECO:0000313" key="2">
    <source>
        <dbReference type="Proteomes" id="UP001234297"/>
    </source>
</evidence>
<accession>A0ACC2L3X0</accession>
<sequence>MASIASIIQIIPNLCTQISHQTEYVRHLKNNVDALMVEAGKLKALYEDTERAGMEASREKKMLTSQARTWLDQARAIRAEIDSIKLQFDQRRTFCDGCSTDLWSDYKLGKRAFKKLKDIPRFIEERNGIELVARSPPLRVIKMDVPTVGQSSAQRSMEKIWNLLHDEHSSVICIYGMGGIGKSTLMKAINNKFWAFYQEIEKKEELPATREFDYVIWVTVSKQPDLNKIRKEIMSRLHLKFDENDSDQDRSVQLHEWLSNKRYVLILDDLWNSFELSKVGIPTNKENGSKIAITTRIANMSAVQVCSDMRAENIRLETLTEDEAWDLFAANVGMEVVLRPHIKDVANDVVMECGGLPLAIMVVAKAMEGQDKKEVWQDSLRALRAAAPEIEGMEPQVFLPLKKSYDDLNDEKVKMCFLYCSLFPEDHEISVKQLIRWWIMEGFIDDVDNLVDASNKGHRIVEMLKRRCLLEEGIEYAGGDDDDDDDDDGDDSVKMHDIIRDLALYIASSSCNEGPKFLVKAKVGLNQPPPEGNWREFERISLMMNDITELPIKPECPNLISLLLSENLITAVPHGFFELMPALQVLDLSDTSITSLSVSSSSLLNLGALILSGCGELTEVPFLGQLKELQFLDIKSSGIRSLPKEMQNLVKLKKLNMSGLFNLRTIPSNVMSGLSSLEDLRMLGTFVNWAEGSEFAVENDVTLGEVGKLKRLTILKIAIKDYDCVEDDLFLQQLPKLKQFRVSIGPPNDYPNMIPNTNCMKQMRISGGNNYPRGVKVMVTHTESLQLWKADVKDVSQLVGDANGLRILEFDLCEKMECILDWSDVGENALQNIEELRLMILSSLQKLFKGAVPQRCLQKLNRIELTGCDNLKSFFSSEMVQNLVQLQTLHVGYCGELEEIIEGHENSLPENPFPQLRILILKKLPKLNSIIAHDTLALPSLIELEIIECRNLRLPERPDTTDWPSINIGGDATWQANPQQSECMQRSHEESD</sequence>
<organism evidence="1 2">
    <name type="scientific">Persea americana</name>
    <name type="common">Avocado</name>
    <dbReference type="NCBI Taxonomy" id="3435"/>
    <lineage>
        <taxon>Eukaryota</taxon>
        <taxon>Viridiplantae</taxon>
        <taxon>Streptophyta</taxon>
        <taxon>Embryophyta</taxon>
        <taxon>Tracheophyta</taxon>
        <taxon>Spermatophyta</taxon>
        <taxon>Magnoliopsida</taxon>
        <taxon>Magnoliidae</taxon>
        <taxon>Laurales</taxon>
        <taxon>Lauraceae</taxon>
        <taxon>Persea</taxon>
    </lineage>
</organism>
<protein>
    <submittedName>
        <fullName evidence="1">Uncharacterized protein</fullName>
    </submittedName>
</protein>
<name>A0ACC2L3X0_PERAE</name>
<dbReference type="Proteomes" id="UP001234297">
    <property type="component" value="Chromosome 6"/>
</dbReference>
<gene>
    <name evidence="1" type="ORF">MRB53_021337</name>
</gene>
<comment type="caution">
    <text evidence="1">The sequence shown here is derived from an EMBL/GenBank/DDBJ whole genome shotgun (WGS) entry which is preliminary data.</text>
</comment>